<dbReference type="AlphaFoldDB" id="A0A370D8Y1"/>
<sequence>MSIESVTYKDYSLCNPNFINGIEFLKRGMFSQACHCFEMAYEKTSYTDMHYNKYASFCGYTRVLNGDRGGLSICREVARNELYDGDVFYNLAKSEWHFNDRKRTVDVLLQGMEVDYMHPGMRDLRKKINMRKKTPIGFLPRNHALNNKLGKLFRK</sequence>
<gene>
    <name evidence="1" type="ORF">DIZ80_14700</name>
</gene>
<proteinExistence type="predicted"/>
<evidence type="ECO:0000313" key="1">
    <source>
        <dbReference type="EMBL" id="RDH81339.1"/>
    </source>
</evidence>
<dbReference type="EMBL" id="QFXC01000013">
    <property type="protein sequence ID" value="RDH81339.1"/>
    <property type="molecule type" value="Genomic_DNA"/>
</dbReference>
<keyword evidence="2" id="KW-1185">Reference proteome</keyword>
<comment type="caution">
    <text evidence="1">The sequence shown here is derived from an EMBL/GenBank/DDBJ whole genome shotgun (WGS) entry which is preliminary data.</text>
</comment>
<organism evidence="1 2">
    <name type="scientific">endosymbiont of Galathealinum brachiosum</name>
    <dbReference type="NCBI Taxonomy" id="2200906"/>
    <lineage>
        <taxon>Bacteria</taxon>
        <taxon>Pseudomonadati</taxon>
        <taxon>Pseudomonadota</taxon>
        <taxon>Gammaproteobacteria</taxon>
        <taxon>sulfur-oxidizing symbionts</taxon>
    </lineage>
</organism>
<accession>A0A370D8Y1</accession>
<dbReference type="Proteomes" id="UP000254266">
    <property type="component" value="Unassembled WGS sequence"/>
</dbReference>
<reference evidence="1 2" key="1">
    <citation type="journal article" date="2018" name="ISME J.">
        <title>Endosymbiont genomes yield clues of tubeworm success.</title>
        <authorList>
            <person name="Li Y."/>
            <person name="Liles M.R."/>
            <person name="Halanych K.M."/>
        </authorList>
    </citation>
    <scope>NUCLEOTIDE SEQUENCE [LARGE SCALE GENOMIC DNA]</scope>
    <source>
        <strain evidence="1">A1464</strain>
    </source>
</reference>
<protein>
    <submittedName>
        <fullName evidence="1">Uncharacterized protein</fullName>
    </submittedName>
</protein>
<name>A0A370D8Y1_9GAMM</name>
<evidence type="ECO:0000313" key="2">
    <source>
        <dbReference type="Proteomes" id="UP000254266"/>
    </source>
</evidence>